<dbReference type="Gene3D" id="1.10.3210.10">
    <property type="entry name" value="Hypothetical protein af1432"/>
    <property type="match status" value="1"/>
</dbReference>
<gene>
    <name evidence="3" type="ORF">EDC14_100166</name>
</gene>
<dbReference type="PANTHER" id="PTHR45228">
    <property type="entry name" value="CYCLIC DI-GMP PHOSPHODIESTERASE TM_0186-RELATED"/>
    <property type="match status" value="1"/>
</dbReference>
<keyword evidence="4" id="KW-1185">Reference proteome</keyword>
<dbReference type="Pfam" id="PF13487">
    <property type="entry name" value="HD_5"/>
    <property type="match status" value="1"/>
</dbReference>
<dbReference type="InterPro" id="IPR000160">
    <property type="entry name" value="GGDEF_dom"/>
</dbReference>
<dbReference type="Proteomes" id="UP000295008">
    <property type="component" value="Unassembled WGS sequence"/>
</dbReference>
<organism evidence="3 4">
    <name type="scientific">Hydrogenispora ethanolica</name>
    <dbReference type="NCBI Taxonomy" id="1082276"/>
    <lineage>
        <taxon>Bacteria</taxon>
        <taxon>Bacillati</taxon>
        <taxon>Bacillota</taxon>
        <taxon>Hydrogenispora</taxon>
    </lineage>
</organism>
<accession>A0A4R1SB68</accession>
<dbReference type="SUPFAM" id="SSF109604">
    <property type="entry name" value="HD-domain/PDEase-like"/>
    <property type="match status" value="1"/>
</dbReference>
<dbReference type="OrthoDB" id="9798833at2"/>
<dbReference type="Pfam" id="PF00990">
    <property type="entry name" value="GGDEF"/>
    <property type="match status" value="1"/>
</dbReference>
<dbReference type="Gene3D" id="3.30.450.20">
    <property type="entry name" value="PAS domain"/>
    <property type="match status" value="1"/>
</dbReference>
<dbReference type="Gene3D" id="3.30.70.270">
    <property type="match status" value="1"/>
</dbReference>
<sequence>MRKELRQELFGEELKTLQTALERLRRGEHRETPLFGEYQELALGYQKLLRLTSKIFMISDSQGKELKRREIEFRNILDHASQGFLTFGPDLAVNREFSAECARIFGGKVAGRNILELLAGGDAKHQEQFGAAFAAAFREADPRLGQQRLEQLPSTLRIKDGFIHLKYKFLRRDGEDAPDRIMLILTDITERRKVEDRILFYSFHDNLTSLYNRAYVDSILPELLREAALPLSLIMADLNGLKLVNDVWGHAQGDRLLVAFADLLRRCCRRTDIVSRWGGDEFLVLLPATDAADCARLCDRIGRLCHRAALEPIGLSVALGTATLVTPDESISERFAQAETMMYEHKLASRGRVKRSVITGCVKFLQQHCLEDAGHLDRVKRLALAFAGLLPYDAKTLDRKQLALLATLHDVGKVAVPETILGRSAALTEAEWRIIRNYPKVGFRMANAIGEPAVAQAILAMRERWDGQGYPYGLKQEQIPLGARMVAIVDAFDVITHGRPNREALPPVRAAAELQNGAGSQFDPELVVAFLECLNLLLASLEPPQ</sequence>
<dbReference type="PROSITE" id="PS51832">
    <property type="entry name" value="HD_GYP"/>
    <property type="match status" value="1"/>
</dbReference>
<protein>
    <submittedName>
        <fullName evidence="3">Diguanylate cyclase (GGDEF)-like protein</fullName>
    </submittedName>
</protein>
<comment type="caution">
    <text evidence="3">The sequence shown here is derived from an EMBL/GenBank/DDBJ whole genome shotgun (WGS) entry which is preliminary data.</text>
</comment>
<name>A0A4R1SB68_HYDET</name>
<dbReference type="PROSITE" id="PS50887">
    <property type="entry name" value="GGDEF"/>
    <property type="match status" value="1"/>
</dbReference>
<proteinExistence type="predicted"/>
<evidence type="ECO:0000259" key="2">
    <source>
        <dbReference type="PROSITE" id="PS51832"/>
    </source>
</evidence>
<dbReference type="SUPFAM" id="SSF55073">
    <property type="entry name" value="Nucleotide cyclase"/>
    <property type="match status" value="1"/>
</dbReference>
<dbReference type="CDD" id="cd01949">
    <property type="entry name" value="GGDEF"/>
    <property type="match status" value="1"/>
</dbReference>
<feature type="domain" description="HD-GYP" evidence="2">
    <location>
        <begin position="350"/>
        <end position="545"/>
    </location>
</feature>
<feature type="domain" description="GGDEF" evidence="1">
    <location>
        <begin position="229"/>
        <end position="360"/>
    </location>
</feature>
<reference evidence="3 4" key="1">
    <citation type="submission" date="2019-03" db="EMBL/GenBank/DDBJ databases">
        <title>Genomic Encyclopedia of Type Strains, Phase IV (KMG-IV): sequencing the most valuable type-strain genomes for metagenomic binning, comparative biology and taxonomic classification.</title>
        <authorList>
            <person name="Goeker M."/>
        </authorList>
    </citation>
    <scope>NUCLEOTIDE SEQUENCE [LARGE SCALE GENOMIC DNA]</scope>
    <source>
        <strain evidence="3 4">LX-B</strain>
    </source>
</reference>
<dbReference type="InterPro" id="IPR037522">
    <property type="entry name" value="HD_GYP_dom"/>
</dbReference>
<dbReference type="PANTHER" id="PTHR45228:SF1">
    <property type="entry name" value="CYCLIC DI-GMP PHOSPHODIESTERASE TM_0186"/>
    <property type="match status" value="1"/>
</dbReference>
<dbReference type="SMART" id="SM00267">
    <property type="entry name" value="GGDEF"/>
    <property type="match status" value="1"/>
</dbReference>
<dbReference type="RefSeq" id="WP_132012187.1">
    <property type="nucleotide sequence ID" value="NZ_SLUN01000001.1"/>
</dbReference>
<dbReference type="InterPro" id="IPR003607">
    <property type="entry name" value="HD/PDEase_dom"/>
</dbReference>
<dbReference type="InterPro" id="IPR052020">
    <property type="entry name" value="Cyclic_di-GMP/3'3'-cGAMP_PDE"/>
</dbReference>
<dbReference type="InterPro" id="IPR029787">
    <property type="entry name" value="Nucleotide_cyclase"/>
</dbReference>
<dbReference type="EMBL" id="SLUN01000001">
    <property type="protein sequence ID" value="TCL76786.1"/>
    <property type="molecule type" value="Genomic_DNA"/>
</dbReference>
<evidence type="ECO:0000259" key="1">
    <source>
        <dbReference type="PROSITE" id="PS50887"/>
    </source>
</evidence>
<dbReference type="AlphaFoldDB" id="A0A4R1SB68"/>
<dbReference type="SUPFAM" id="SSF55785">
    <property type="entry name" value="PYP-like sensor domain (PAS domain)"/>
    <property type="match status" value="1"/>
</dbReference>
<evidence type="ECO:0000313" key="4">
    <source>
        <dbReference type="Proteomes" id="UP000295008"/>
    </source>
</evidence>
<dbReference type="InterPro" id="IPR043128">
    <property type="entry name" value="Rev_trsase/Diguanyl_cyclase"/>
</dbReference>
<evidence type="ECO:0000313" key="3">
    <source>
        <dbReference type="EMBL" id="TCL76786.1"/>
    </source>
</evidence>
<dbReference type="InterPro" id="IPR035965">
    <property type="entry name" value="PAS-like_dom_sf"/>
</dbReference>
<dbReference type="NCBIfam" id="TIGR00254">
    <property type="entry name" value="GGDEF"/>
    <property type="match status" value="1"/>
</dbReference>
<dbReference type="CDD" id="cd00077">
    <property type="entry name" value="HDc"/>
    <property type="match status" value="1"/>
</dbReference>